<protein>
    <recommendedName>
        <fullName evidence="3">Galectin</fullName>
    </recommendedName>
</protein>
<dbReference type="GO" id="GO:0030246">
    <property type="term" value="F:carbohydrate binding"/>
    <property type="evidence" value="ECO:0007669"/>
    <property type="project" value="UniProtKB-UniRule"/>
</dbReference>
<dbReference type="GO" id="GO:0005737">
    <property type="term" value="C:cytoplasm"/>
    <property type="evidence" value="ECO:0007669"/>
    <property type="project" value="TreeGrafter"/>
</dbReference>
<keyword evidence="1 3" id="KW-0430">Lectin</keyword>
<proteinExistence type="predicted"/>
<feature type="domain" description="Galectin" evidence="4">
    <location>
        <begin position="169"/>
        <end position="315"/>
    </location>
</feature>
<evidence type="ECO:0000259" key="4">
    <source>
        <dbReference type="PROSITE" id="PS51304"/>
    </source>
</evidence>
<reference evidence="5" key="2">
    <citation type="submission" date="2025-09" db="UniProtKB">
        <authorList>
            <consortium name="Ensembl"/>
        </authorList>
    </citation>
    <scope>IDENTIFICATION</scope>
</reference>
<sequence length="400" mass="44436">MSVTNPRQTFSNPTIPFAGTILGGLLPGEMVLIQGSVPSDADRFQIDFTCGSSVKPRADVAFHFNPRFQKPPCIVCNTLQKERWGREEILHQMPFTTGAEFEIIVLVLTDQFKVAVDGAHTLEYKHRVALQRVDTITISGKISVSAVGVLSLLVYGWTQHHHQRTDQSERRPVGKSPLTCVSVTVVGRASDSSKVCVCVSSFCVNLRMSDSSDIALHLNPRLKKGVFVRNSFLSQRWGPEETSSSAFPFTAGQYFEVVILCDPQQFRVAVNGFHQLDYKHRVQELKRVTQLEVLGDVRLLNRRQFAESFTDFRHVFTCGGFENKNLSETCTVNPAVQAMRPSAALCCSSVSALHIYPHGPVLCTCSCRFLVLVQVSRVKTVGPAADQHTAMSSRFRVFPS</sequence>
<dbReference type="InterPro" id="IPR013320">
    <property type="entry name" value="ConA-like_dom_sf"/>
</dbReference>
<dbReference type="Ensembl" id="ENSMMOT00000024293.1">
    <property type="protein sequence ID" value="ENSMMOP00000023895.1"/>
    <property type="gene ID" value="ENSMMOG00000018172.1"/>
</dbReference>
<evidence type="ECO:0000256" key="3">
    <source>
        <dbReference type="RuleBase" id="RU102079"/>
    </source>
</evidence>
<dbReference type="SMART" id="SM00908">
    <property type="entry name" value="Gal-bind_lectin"/>
    <property type="match status" value="2"/>
</dbReference>
<dbReference type="InterPro" id="IPR044156">
    <property type="entry name" value="Galectin-like"/>
</dbReference>
<dbReference type="CDD" id="cd00070">
    <property type="entry name" value="GLECT"/>
    <property type="match status" value="2"/>
</dbReference>
<keyword evidence="6" id="KW-1185">Reference proteome</keyword>
<reference evidence="5" key="1">
    <citation type="submission" date="2025-08" db="UniProtKB">
        <authorList>
            <consortium name="Ensembl"/>
        </authorList>
    </citation>
    <scope>IDENTIFICATION</scope>
</reference>
<evidence type="ECO:0000313" key="5">
    <source>
        <dbReference type="Ensembl" id="ENSMMOP00000023895.1"/>
    </source>
</evidence>
<name>A0A3Q3X6R0_MOLML</name>
<feature type="domain" description="Galectin" evidence="4">
    <location>
        <begin position="17"/>
        <end position="150"/>
    </location>
</feature>
<dbReference type="PANTHER" id="PTHR11346">
    <property type="entry name" value="GALECTIN"/>
    <property type="match status" value="1"/>
</dbReference>
<dbReference type="Proteomes" id="UP000261620">
    <property type="component" value="Unplaced"/>
</dbReference>
<accession>A0A3Q3X6R0</accession>
<dbReference type="SUPFAM" id="SSF49899">
    <property type="entry name" value="Concanavalin A-like lectins/glucanases"/>
    <property type="match status" value="2"/>
</dbReference>
<evidence type="ECO:0000313" key="6">
    <source>
        <dbReference type="Proteomes" id="UP000261620"/>
    </source>
</evidence>
<dbReference type="SMART" id="SM00276">
    <property type="entry name" value="GLECT"/>
    <property type="match status" value="2"/>
</dbReference>
<dbReference type="AlphaFoldDB" id="A0A3Q3X6R0"/>
<dbReference type="Pfam" id="PF00337">
    <property type="entry name" value="Gal-bind_lectin"/>
    <property type="match status" value="2"/>
</dbReference>
<dbReference type="InterPro" id="IPR001079">
    <property type="entry name" value="Galectin_CRD"/>
</dbReference>
<evidence type="ECO:0000256" key="1">
    <source>
        <dbReference type="ARBA" id="ARBA00022734"/>
    </source>
</evidence>
<dbReference type="Gene3D" id="2.60.120.200">
    <property type="match status" value="2"/>
</dbReference>
<keyword evidence="2" id="KW-0677">Repeat</keyword>
<dbReference type="PANTHER" id="PTHR11346:SF111">
    <property type="entry name" value="GALECTIN-12"/>
    <property type="match status" value="1"/>
</dbReference>
<dbReference type="PROSITE" id="PS51304">
    <property type="entry name" value="GALECTIN"/>
    <property type="match status" value="2"/>
</dbReference>
<evidence type="ECO:0000256" key="2">
    <source>
        <dbReference type="ARBA" id="ARBA00022737"/>
    </source>
</evidence>
<organism evidence="5 6">
    <name type="scientific">Mola mola</name>
    <name type="common">Ocean sunfish</name>
    <name type="synonym">Tetraodon mola</name>
    <dbReference type="NCBI Taxonomy" id="94237"/>
    <lineage>
        <taxon>Eukaryota</taxon>
        <taxon>Metazoa</taxon>
        <taxon>Chordata</taxon>
        <taxon>Craniata</taxon>
        <taxon>Vertebrata</taxon>
        <taxon>Euteleostomi</taxon>
        <taxon>Actinopterygii</taxon>
        <taxon>Neopterygii</taxon>
        <taxon>Teleostei</taxon>
        <taxon>Neoteleostei</taxon>
        <taxon>Acanthomorphata</taxon>
        <taxon>Eupercaria</taxon>
        <taxon>Tetraodontiformes</taxon>
        <taxon>Molidae</taxon>
        <taxon>Mola</taxon>
    </lineage>
</organism>
<dbReference type="FunFam" id="2.60.120.200:FF:000124">
    <property type="entry name" value="Galectin-4"/>
    <property type="match status" value="1"/>
</dbReference>
<dbReference type="STRING" id="94237.ENSMMOP00000023895"/>